<protein>
    <submittedName>
        <fullName evidence="1">Uncharacterized protein</fullName>
    </submittedName>
</protein>
<sequence length="77" mass="8808">MALHHALHEKSACKDWLAFVQAYGFLVLDGTKPSRLRASAEQAALVLRKDEQKYIDLPPRPFSSQDEPIMVYIRLII</sequence>
<keyword evidence="2" id="KW-1185">Reference proteome</keyword>
<evidence type="ECO:0000313" key="2">
    <source>
        <dbReference type="Proteomes" id="UP000509761"/>
    </source>
</evidence>
<evidence type="ECO:0000313" key="1">
    <source>
        <dbReference type="EMBL" id="QKS27169.1"/>
    </source>
</evidence>
<organism evidence="1 2">
    <name type="scientific">Vreelandella titanicae</name>
    <dbReference type="NCBI Taxonomy" id="664683"/>
    <lineage>
        <taxon>Bacteria</taxon>
        <taxon>Pseudomonadati</taxon>
        <taxon>Pseudomonadota</taxon>
        <taxon>Gammaproteobacteria</taxon>
        <taxon>Oceanospirillales</taxon>
        <taxon>Halomonadaceae</taxon>
        <taxon>Vreelandella</taxon>
    </lineage>
</organism>
<accession>A0AAP9T2K9</accession>
<dbReference type="Proteomes" id="UP000509761">
    <property type="component" value="Chromosome"/>
</dbReference>
<gene>
    <name evidence="1" type="ORF">FX987_04990</name>
</gene>
<dbReference type="AlphaFoldDB" id="A0AAP9T2K9"/>
<proteinExistence type="predicted"/>
<dbReference type="EMBL" id="CP054580">
    <property type="protein sequence ID" value="QKS27169.1"/>
    <property type="molecule type" value="Genomic_DNA"/>
</dbReference>
<reference evidence="1 2" key="1">
    <citation type="submission" date="2019-12" db="EMBL/GenBank/DDBJ databases">
        <title>Genome sequencing and assembly of endphytes of Porphyra tenera.</title>
        <authorList>
            <person name="Park J.M."/>
            <person name="Shin R."/>
            <person name="Jo S.H."/>
        </authorList>
    </citation>
    <scope>NUCLEOTIDE SEQUENCE [LARGE SCALE GENOMIC DNA]</scope>
    <source>
        <strain evidence="1 2">GPM3</strain>
    </source>
</reference>
<name>A0AAP9T2K9_9GAMM</name>